<keyword evidence="10" id="KW-0449">Lipoprotein</keyword>
<dbReference type="OrthoDB" id="9813368at2"/>
<feature type="domain" description="NlpC/P60" evidence="9">
    <location>
        <begin position="23"/>
        <end position="147"/>
    </location>
</feature>
<dbReference type="Pfam" id="PF01476">
    <property type="entry name" value="LysM"/>
    <property type="match status" value="3"/>
</dbReference>
<dbReference type="SMART" id="SM00257">
    <property type="entry name" value="LysM"/>
    <property type="match status" value="3"/>
</dbReference>
<comment type="caution">
    <text evidence="10">The sequence shown here is derived from an EMBL/GenBank/DDBJ whole genome shotgun (WGS) entry which is preliminary data.</text>
</comment>
<keyword evidence="5" id="KW-0378">Hydrolase</keyword>
<keyword evidence="3 7" id="KW-0732">Signal</keyword>
<dbReference type="Proteomes" id="UP000018896">
    <property type="component" value="Unassembled WGS sequence"/>
</dbReference>
<dbReference type="PROSITE" id="PS51782">
    <property type="entry name" value="LYSM"/>
    <property type="match status" value="3"/>
</dbReference>
<keyword evidence="6" id="KW-0788">Thiol protease</keyword>
<evidence type="ECO:0000256" key="1">
    <source>
        <dbReference type="ARBA" id="ARBA00007074"/>
    </source>
</evidence>
<gene>
    <name evidence="10" type="ORF">JCM9157_1853</name>
</gene>
<dbReference type="GO" id="GO:0008234">
    <property type="term" value="F:cysteine-type peptidase activity"/>
    <property type="evidence" value="ECO:0007669"/>
    <property type="project" value="UniProtKB-KW"/>
</dbReference>
<keyword evidence="11" id="KW-1185">Reference proteome</keyword>
<dbReference type="InterPro" id="IPR018392">
    <property type="entry name" value="LysM"/>
</dbReference>
<dbReference type="PROSITE" id="PS51935">
    <property type="entry name" value="NLPC_P60"/>
    <property type="match status" value="1"/>
</dbReference>
<sequence length="318" mass="34924">MKRMLVVFFVFLLLLPSQGFAADTVADRVIQTAKQHIGAPYQFGAPLGDTRSFDCSSFSAYVFGQHGIHLPRVSADQARVGTSVSRSNLQQGDLLFYDTNGDGRINHLGIYISANEMIHASSSVGVHITNPFTTYWTPRFVTARRVIPVISPVVQQPTGDIYTVKSGDRLSLIARQFSTTVDALRSHNNLTSDLIFIGQQLRIPQINQTVTQPAPAPSLTSSSSVTHTVRSGDTLWMISRQYAVTVDQIVSWNQLSSNVIHVGQVLRVAPSEQKTYTVKSGDTLWKIATENQTSVQTITDLNRLSSSVIHVGQTLLLP</sequence>
<dbReference type="eggNOG" id="COG0791">
    <property type="taxonomic scope" value="Bacteria"/>
</dbReference>
<evidence type="ECO:0000259" key="8">
    <source>
        <dbReference type="PROSITE" id="PS51782"/>
    </source>
</evidence>
<dbReference type="AlphaFoldDB" id="W4QTW7"/>
<keyword evidence="4" id="KW-0677">Repeat</keyword>
<evidence type="ECO:0000313" key="11">
    <source>
        <dbReference type="Proteomes" id="UP000018896"/>
    </source>
</evidence>
<feature type="signal peptide" evidence="7">
    <location>
        <begin position="1"/>
        <end position="21"/>
    </location>
</feature>
<evidence type="ECO:0000256" key="7">
    <source>
        <dbReference type="SAM" id="SignalP"/>
    </source>
</evidence>
<comment type="similarity">
    <text evidence="1">Belongs to the peptidase C40 family.</text>
</comment>
<dbReference type="SUPFAM" id="SSF54106">
    <property type="entry name" value="LysM domain"/>
    <property type="match status" value="3"/>
</dbReference>
<dbReference type="Gene3D" id="3.10.350.10">
    <property type="entry name" value="LysM domain"/>
    <property type="match status" value="3"/>
</dbReference>
<dbReference type="PANTHER" id="PTHR47360:SF1">
    <property type="entry name" value="ENDOPEPTIDASE NLPC-RELATED"/>
    <property type="match status" value="1"/>
</dbReference>
<dbReference type="RefSeq" id="WP_035663845.1">
    <property type="nucleotide sequence ID" value="NZ_BAUV01000011.1"/>
</dbReference>
<evidence type="ECO:0000256" key="2">
    <source>
        <dbReference type="ARBA" id="ARBA00022670"/>
    </source>
</evidence>
<evidence type="ECO:0000259" key="9">
    <source>
        <dbReference type="PROSITE" id="PS51935"/>
    </source>
</evidence>
<protein>
    <submittedName>
        <fullName evidence="10">Lipoprotein</fullName>
    </submittedName>
</protein>
<dbReference type="InterPro" id="IPR052062">
    <property type="entry name" value="Murein_DD/LD_carboxypeptidase"/>
</dbReference>
<dbReference type="PANTHER" id="PTHR47360">
    <property type="entry name" value="MUREIN DD-ENDOPEPTIDASE MEPS/MUREIN LD-CARBOXYPEPTIDASE"/>
    <property type="match status" value="1"/>
</dbReference>
<evidence type="ECO:0000256" key="4">
    <source>
        <dbReference type="ARBA" id="ARBA00022737"/>
    </source>
</evidence>
<dbReference type="InterPro" id="IPR000064">
    <property type="entry name" value="NLP_P60_dom"/>
</dbReference>
<dbReference type="SUPFAM" id="SSF54001">
    <property type="entry name" value="Cysteine proteinases"/>
    <property type="match status" value="1"/>
</dbReference>
<dbReference type="Pfam" id="PF00877">
    <property type="entry name" value="NLPC_P60"/>
    <property type="match status" value="1"/>
</dbReference>
<dbReference type="STRING" id="1236973.JCM9157_1853"/>
<dbReference type="InterPro" id="IPR036779">
    <property type="entry name" value="LysM_dom_sf"/>
</dbReference>
<dbReference type="Gene3D" id="3.90.1720.10">
    <property type="entry name" value="endopeptidase domain like (from Nostoc punctiforme)"/>
    <property type="match status" value="1"/>
</dbReference>
<name>W4QTW7_HALA3</name>
<feature type="domain" description="LysM" evidence="8">
    <location>
        <begin position="160"/>
        <end position="203"/>
    </location>
</feature>
<organism evidence="10 11">
    <name type="scientific">Halalkalibacter akibai (strain ATCC 43226 / DSM 21942 / CIP 109018 / JCM 9157 / 1139)</name>
    <name type="common">Bacillus akibai</name>
    <dbReference type="NCBI Taxonomy" id="1236973"/>
    <lineage>
        <taxon>Bacteria</taxon>
        <taxon>Bacillati</taxon>
        <taxon>Bacillota</taxon>
        <taxon>Bacilli</taxon>
        <taxon>Bacillales</taxon>
        <taxon>Bacillaceae</taxon>
        <taxon>Halalkalibacter</taxon>
    </lineage>
</organism>
<dbReference type="InterPro" id="IPR038765">
    <property type="entry name" value="Papain-like_cys_pep_sf"/>
</dbReference>
<reference evidence="10 11" key="1">
    <citation type="journal article" date="2014" name="Genome Announc.">
        <title>Draft Genome Sequences of Three Alkaliphilic Bacillus Strains, Bacillus wakoensis JCM 9140T, Bacillus akibai JCM 9157T, and Bacillus hemicellulosilyticus JCM 9152T.</title>
        <authorList>
            <person name="Yuki M."/>
            <person name="Oshima K."/>
            <person name="Suda W."/>
            <person name="Oshida Y."/>
            <person name="Kitamura K."/>
            <person name="Iida T."/>
            <person name="Hattori M."/>
            <person name="Ohkuma M."/>
        </authorList>
    </citation>
    <scope>NUCLEOTIDE SEQUENCE [LARGE SCALE GENOMIC DNA]</scope>
    <source>
        <strain evidence="10 11">JCM 9157</strain>
    </source>
</reference>
<evidence type="ECO:0000256" key="6">
    <source>
        <dbReference type="ARBA" id="ARBA00022807"/>
    </source>
</evidence>
<evidence type="ECO:0000256" key="3">
    <source>
        <dbReference type="ARBA" id="ARBA00022729"/>
    </source>
</evidence>
<dbReference type="eggNOG" id="COG1388">
    <property type="taxonomic scope" value="Bacteria"/>
</dbReference>
<keyword evidence="2" id="KW-0645">Protease</keyword>
<dbReference type="EMBL" id="BAUV01000011">
    <property type="protein sequence ID" value="GAE34774.1"/>
    <property type="molecule type" value="Genomic_DNA"/>
</dbReference>
<feature type="domain" description="LysM" evidence="8">
    <location>
        <begin position="225"/>
        <end position="268"/>
    </location>
</feature>
<evidence type="ECO:0000256" key="5">
    <source>
        <dbReference type="ARBA" id="ARBA00022801"/>
    </source>
</evidence>
<dbReference type="CDD" id="cd00118">
    <property type="entry name" value="LysM"/>
    <property type="match status" value="3"/>
</dbReference>
<dbReference type="GO" id="GO:0006508">
    <property type="term" value="P:proteolysis"/>
    <property type="evidence" value="ECO:0007669"/>
    <property type="project" value="UniProtKB-KW"/>
</dbReference>
<feature type="domain" description="LysM" evidence="8">
    <location>
        <begin position="274"/>
        <end position="317"/>
    </location>
</feature>
<accession>W4QTW7</accession>
<proteinExistence type="inferred from homology"/>
<evidence type="ECO:0000313" key="10">
    <source>
        <dbReference type="EMBL" id="GAE34774.1"/>
    </source>
</evidence>
<feature type="chain" id="PRO_5004849032" evidence="7">
    <location>
        <begin position="22"/>
        <end position="318"/>
    </location>
</feature>